<dbReference type="Gene3D" id="1.10.1200.10">
    <property type="entry name" value="ACP-like"/>
    <property type="match status" value="1"/>
</dbReference>
<dbReference type="EMBL" id="VIGB01000001">
    <property type="protein sequence ID" value="TQF08103.1"/>
    <property type="molecule type" value="Genomic_DNA"/>
</dbReference>
<dbReference type="SUPFAM" id="SSF47336">
    <property type="entry name" value="ACP-like"/>
    <property type="match status" value="1"/>
</dbReference>
<dbReference type="GO" id="GO:0004312">
    <property type="term" value="F:fatty acid synthase activity"/>
    <property type="evidence" value="ECO:0007669"/>
    <property type="project" value="TreeGrafter"/>
</dbReference>
<dbReference type="FunFam" id="1.10.1200.10:FF:000007">
    <property type="entry name" value="Probable polyketide synthase pks17"/>
    <property type="match status" value="1"/>
</dbReference>
<dbReference type="InterPro" id="IPR009081">
    <property type="entry name" value="PP-bd_ACP"/>
</dbReference>
<evidence type="ECO:0000313" key="7">
    <source>
        <dbReference type="Proteomes" id="UP000319103"/>
    </source>
</evidence>
<dbReference type="Gene3D" id="3.40.50.720">
    <property type="entry name" value="NAD(P)-binding Rossmann-like Domain"/>
    <property type="match status" value="1"/>
</dbReference>
<keyword evidence="2" id="KW-0597">Phosphoprotein</keyword>
<evidence type="ECO:0000259" key="5">
    <source>
        <dbReference type="PROSITE" id="PS50075"/>
    </source>
</evidence>
<reference evidence="6 7" key="1">
    <citation type="submission" date="2019-06" db="EMBL/GenBank/DDBJ databases">
        <title>Description of Kitasatospora acidophila sp. nov. isolated from pine grove soil, and reclassification of Streptomyces novaecaesareae to Kitasatospora novaeceasareae comb. nov.</title>
        <authorList>
            <person name="Kim M.J."/>
        </authorList>
    </citation>
    <scope>NUCLEOTIDE SEQUENCE [LARGE SCALE GENOMIC DNA]</scope>
    <source>
        <strain evidence="6 7">MMS16-CNU292</strain>
    </source>
</reference>
<proteinExistence type="predicted"/>
<evidence type="ECO:0000256" key="3">
    <source>
        <dbReference type="ARBA" id="ARBA00022679"/>
    </source>
</evidence>
<dbReference type="InterPro" id="IPR050091">
    <property type="entry name" value="PKS_NRPS_Biosynth_Enz"/>
</dbReference>
<dbReference type="PROSITE" id="PS00012">
    <property type="entry name" value="PHOSPHOPANTETHEINE"/>
    <property type="match status" value="1"/>
</dbReference>
<evidence type="ECO:0000313" key="6">
    <source>
        <dbReference type="EMBL" id="TQF08103.1"/>
    </source>
</evidence>
<dbReference type="GO" id="GO:0031177">
    <property type="term" value="F:phosphopantetheine binding"/>
    <property type="evidence" value="ECO:0007669"/>
    <property type="project" value="InterPro"/>
</dbReference>
<keyword evidence="3" id="KW-0808">Transferase</keyword>
<dbReference type="SMART" id="SM00822">
    <property type="entry name" value="PKS_KR"/>
    <property type="match status" value="1"/>
</dbReference>
<dbReference type="GO" id="GO:0017000">
    <property type="term" value="P:antibiotic biosynthetic process"/>
    <property type="evidence" value="ECO:0007669"/>
    <property type="project" value="UniProtKB-ARBA"/>
</dbReference>
<dbReference type="AlphaFoldDB" id="A0A540WGF3"/>
<keyword evidence="4" id="KW-0511">Multifunctional enzyme</keyword>
<dbReference type="PANTHER" id="PTHR43775:SF51">
    <property type="entry name" value="INACTIVE PHENOLPHTHIOCEROL SYNTHESIS POLYKETIDE SYNTHASE TYPE I PKS1-RELATED"/>
    <property type="match status" value="1"/>
</dbReference>
<dbReference type="SMART" id="SM01294">
    <property type="entry name" value="PKS_PP_betabranch"/>
    <property type="match status" value="1"/>
</dbReference>
<protein>
    <submittedName>
        <fullName evidence="6">SDR family NAD(P)-dependent oxidoreductase</fullName>
    </submittedName>
</protein>
<dbReference type="OrthoDB" id="9778690at2"/>
<gene>
    <name evidence="6" type="ORF">E6W39_00830</name>
</gene>
<dbReference type="CDD" id="cd08952">
    <property type="entry name" value="KR_1_SDR_x"/>
    <property type="match status" value="1"/>
</dbReference>
<feature type="domain" description="Carrier" evidence="5">
    <location>
        <begin position="306"/>
        <end position="381"/>
    </location>
</feature>
<name>A0A540WGF3_9ACTN</name>
<dbReference type="PROSITE" id="PS50075">
    <property type="entry name" value="CARRIER"/>
    <property type="match status" value="1"/>
</dbReference>
<keyword evidence="1" id="KW-0596">Phosphopantetheine</keyword>
<evidence type="ECO:0000256" key="2">
    <source>
        <dbReference type="ARBA" id="ARBA00022553"/>
    </source>
</evidence>
<dbReference type="PANTHER" id="PTHR43775">
    <property type="entry name" value="FATTY ACID SYNTHASE"/>
    <property type="match status" value="1"/>
</dbReference>
<dbReference type="InterPro" id="IPR013968">
    <property type="entry name" value="PKS_KR"/>
</dbReference>
<organism evidence="6 7">
    <name type="scientific">Kitasatospora acidiphila</name>
    <dbReference type="NCBI Taxonomy" id="2567942"/>
    <lineage>
        <taxon>Bacteria</taxon>
        <taxon>Bacillati</taxon>
        <taxon>Actinomycetota</taxon>
        <taxon>Actinomycetes</taxon>
        <taxon>Kitasatosporales</taxon>
        <taxon>Streptomycetaceae</taxon>
        <taxon>Kitasatospora</taxon>
    </lineage>
</organism>
<sequence>MFGRRLARAVPTGAGAVRDWRPSGTVLVTGGTGALGAHVARWLAGHGAEHLLLVSRRGLQAPGADDLAAELTALGAKVTIATCDIADRDALSALLDGIPTEHPLTAVFHTAAVLDDGVLDSLSVDQLDSVARVKAASARHLDELTRSQNIDAFVLFSALAGTFAASGQGNYAPGNAFLDALAEQRRHDGFTATSIAWGVWGGAGMADGTAVGEVARRHGIPAMDPDLAVAAMKQALDRDETFLAIADIDWPRFAVAYTATRPSAFLSELPEVREVTAGVGRSERAAGAADALLERLTGKSAEDQVRLLADLVRDHVAAVLGHKSAASIDPKRAFRDLGFDSVVAVELRNRLTTATGLRLPASLVFDYPTAVQLAEHLHRGLTRQDDEALEERALAQVSGVDELLARTAENGDLHAVVLTQLEEVLARWKSGASDQGRPAERPDLGAATADELIAMLNRDFGKS</sequence>
<evidence type="ECO:0000256" key="4">
    <source>
        <dbReference type="ARBA" id="ARBA00023268"/>
    </source>
</evidence>
<dbReference type="Proteomes" id="UP000319103">
    <property type="component" value="Unassembled WGS sequence"/>
</dbReference>
<dbReference type="GO" id="GO:0006633">
    <property type="term" value="P:fatty acid biosynthetic process"/>
    <property type="evidence" value="ECO:0007669"/>
    <property type="project" value="TreeGrafter"/>
</dbReference>
<dbReference type="InterPro" id="IPR036291">
    <property type="entry name" value="NAD(P)-bd_dom_sf"/>
</dbReference>
<dbReference type="InterPro" id="IPR006162">
    <property type="entry name" value="Ppantetheine_attach_site"/>
</dbReference>
<dbReference type="InterPro" id="IPR020806">
    <property type="entry name" value="PKS_PP-bd"/>
</dbReference>
<dbReference type="Pfam" id="PF00550">
    <property type="entry name" value="PP-binding"/>
    <property type="match status" value="1"/>
</dbReference>
<comment type="caution">
    <text evidence="6">The sequence shown here is derived from an EMBL/GenBank/DDBJ whole genome shotgun (WGS) entry which is preliminary data.</text>
</comment>
<dbReference type="InterPro" id="IPR057326">
    <property type="entry name" value="KR_dom"/>
</dbReference>
<dbReference type="SMART" id="SM00823">
    <property type="entry name" value="PKS_PP"/>
    <property type="match status" value="1"/>
</dbReference>
<evidence type="ECO:0000256" key="1">
    <source>
        <dbReference type="ARBA" id="ARBA00022450"/>
    </source>
</evidence>
<dbReference type="Pfam" id="PF08659">
    <property type="entry name" value="KR"/>
    <property type="match status" value="1"/>
</dbReference>
<dbReference type="InterPro" id="IPR036736">
    <property type="entry name" value="ACP-like_sf"/>
</dbReference>
<dbReference type="SUPFAM" id="SSF51735">
    <property type="entry name" value="NAD(P)-binding Rossmann-fold domains"/>
    <property type="match status" value="1"/>
</dbReference>
<accession>A0A540WGF3</accession>
<keyword evidence="7" id="KW-1185">Reference proteome</keyword>